<dbReference type="KEGG" id="gsb:GSUB_01180"/>
<reference evidence="3 4" key="1">
    <citation type="journal article" date="2015" name="Genome Announc.">
        <title>Genomes of Geoalkalibacter ferrihydriticus Z-0531T and Geoalkalibacter subterraneus Red1T, Two Haloalkaliphilic Metal-Reducing Deltaproteobacteria.</title>
        <authorList>
            <person name="Badalamenti J.P."/>
            <person name="Krajmalnik-Brown R."/>
            <person name="Torres C.I."/>
            <person name="Bond D.R."/>
        </authorList>
    </citation>
    <scope>NUCLEOTIDE SEQUENCE [LARGE SCALE GENOMIC DNA]</scope>
    <source>
        <strain evidence="3 4">Red1</strain>
    </source>
</reference>
<gene>
    <name evidence="2" type="ORF">GSUB_01180</name>
    <name evidence="3" type="ORF">GSUB_02965</name>
</gene>
<dbReference type="InterPro" id="IPR047960">
    <property type="entry name" value="Transpos_IS1380"/>
</dbReference>
<accession>A0A0B5FC33</accession>
<dbReference type="InterPro" id="IPR025668">
    <property type="entry name" value="Tnp_DDE_dom"/>
</dbReference>
<keyword evidence="4" id="KW-1185">Reference proteome</keyword>
<dbReference type="Pfam" id="PF13701">
    <property type="entry name" value="DDE_Tnp_1_4"/>
    <property type="match status" value="1"/>
</dbReference>
<dbReference type="EMBL" id="CP010311">
    <property type="protein sequence ID" value="AJF05470.1"/>
    <property type="molecule type" value="Genomic_DNA"/>
</dbReference>
<dbReference type="Proteomes" id="UP000035036">
    <property type="component" value="Chromosome"/>
</dbReference>
<evidence type="ECO:0000313" key="4">
    <source>
        <dbReference type="Proteomes" id="UP000035036"/>
    </source>
</evidence>
<dbReference type="HOGENOM" id="CLU_049587_0_0_7"/>
<protein>
    <submittedName>
        <fullName evidence="3">Transposase</fullName>
    </submittedName>
</protein>
<dbReference type="EMBL" id="CP010311">
    <property type="protein sequence ID" value="AJF05742.1"/>
    <property type="molecule type" value="Genomic_DNA"/>
</dbReference>
<evidence type="ECO:0000259" key="1">
    <source>
        <dbReference type="Pfam" id="PF13701"/>
    </source>
</evidence>
<name>A0A0B5FC33_9BACT</name>
<feature type="domain" description="Transposase DDE" evidence="1">
    <location>
        <begin position="15"/>
        <end position="431"/>
    </location>
</feature>
<dbReference type="AlphaFoldDB" id="A0A0B5FC33"/>
<sequence length="448" mass="50754">MKRFIIEKSEEEFYSSHSGLALVGLCLNRFTSLTKRLGQLGPLKKGAISHADVLRSYIGLLCLGKSDFEAISGFRQDRFFKESFGLKGVPSEPTLRQRLEAQAETFQTIANFCVTEFLQKSGALFSAVSTGHVPVDIDVFTQDNSGTKKQGVSRTYHGYDGFAPIAAYLALEGWLLEIEQREGSQHSQKNFIPFLGRVLHKALSLTAAPLLVRLDSGHDAWETRMELASHERVDYILKWNPRGHSKTLWHRRAFAEGKLSQPRPGKRIAIFSVRDTHSWKDETGQKHELSCRRVIRVTERTIDKKGQLLLEPDITLEGWWTSLNLSAEKIIALYQDHGTSEQFHSELKTDMDLERLPSGKFEVNSLVMTCAALAYNILRFIGQIGLLGEKTPVRHPAKRRRIKTVIQELMCLAARMIETGRRLYLRFSRHSGASFQAFAGLYQRLAYG</sequence>
<dbReference type="KEGG" id="gsb:GSUB_02965"/>
<proteinExistence type="predicted"/>
<dbReference type="RefSeq" id="WP_040198815.1">
    <property type="nucleotide sequence ID" value="NZ_CP010311.1"/>
</dbReference>
<dbReference type="OrthoDB" id="9815173at2"/>
<evidence type="ECO:0000313" key="3">
    <source>
        <dbReference type="EMBL" id="AJF05742.1"/>
    </source>
</evidence>
<dbReference type="InterPro" id="IPR012337">
    <property type="entry name" value="RNaseH-like_sf"/>
</dbReference>
<dbReference type="SUPFAM" id="SSF53098">
    <property type="entry name" value="Ribonuclease H-like"/>
    <property type="match status" value="1"/>
</dbReference>
<dbReference type="NCBIfam" id="NF033539">
    <property type="entry name" value="transpos_IS1380"/>
    <property type="match status" value="1"/>
</dbReference>
<evidence type="ECO:0000313" key="2">
    <source>
        <dbReference type="EMBL" id="AJF05470.1"/>
    </source>
</evidence>
<dbReference type="STRING" id="483547.GSUB_01180"/>
<organism evidence="3 4">
    <name type="scientific">Geoalkalibacter subterraneus</name>
    <dbReference type="NCBI Taxonomy" id="483547"/>
    <lineage>
        <taxon>Bacteria</taxon>
        <taxon>Pseudomonadati</taxon>
        <taxon>Thermodesulfobacteriota</taxon>
        <taxon>Desulfuromonadia</taxon>
        <taxon>Desulfuromonadales</taxon>
        <taxon>Geoalkalibacteraceae</taxon>
        <taxon>Geoalkalibacter</taxon>
    </lineage>
</organism>